<organism evidence="2 3">
    <name type="scientific">Actinophytocola xinjiangensis</name>
    <dbReference type="NCBI Taxonomy" id="485602"/>
    <lineage>
        <taxon>Bacteria</taxon>
        <taxon>Bacillati</taxon>
        <taxon>Actinomycetota</taxon>
        <taxon>Actinomycetes</taxon>
        <taxon>Pseudonocardiales</taxon>
        <taxon>Pseudonocardiaceae</taxon>
    </lineage>
</organism>
<dbReference type="Gene3D" id="3.30.559.10">
    <property type="entry name" value="Chloramphenicol acetyltransferase-like domain"/>
    <property type="match status" value="1"/>
</dbReference>
<sequence length="438" mass="47137">MAATSSPGAGLLGRLADLARGSVIPPRAPGARAPLSSAQERLWFLDQLEPGSPTYTMPEALRLAGDLDRAAFERAFHALVDRHEILRSVVGEQDGQPYQTATAAPVLTYEELPPEAVRSRLAADAARGFDLATGPLVSAHLIRVADRDHVLALNMHHIVSDGWSMDVLCADWAELYRAELSGAPPDLAPLPIQYADYAVWQRDWLTSAECAAQEAYWRSHLAGAPLVHALPTAPRPDALGGPAGTVEFPVPGGGVPVEGVTPTMVYLAAFQLVLAEVGGVDDVVVGLPTAGRSRPETEPLVGFFVNSLAVRTDLSGRPTLRAAVGRVREVCLAAYDNQDVPFERLVEVLRPPRSLGSLPLFQIMFSYEPPGDTPSWPGLTVRRLPQESGASKFDLGLSVTGNRGVFSYRTDLIDPALAATLSTRFQDLLRADPDLRRR</sequence>
<gene>
    <name evidence="2" type="ORF">BLA60_18860</name>
</gene>
<dbReference type="OrthoDB" id="2472181at2"/>
<keyword evidence="3" id="KW-1185">Reference proteome</keyword>
<dbReference type="RefSeq" id="WP_075134219.1">
    <property type="nucleotide sequence ID" value="NZ_MSIF01000008.1"/>
</dbReference>
<comment type="caution">
    <text evidence="2">The sequence shown here is derived from an EMBL/GenBank/DDBJ whole genome shotgun (WGS) entry which is preliminary data.</text>
</comment>
<evidence type="ECO:0000259" key="1">
    <source>
        <dbReference type="Pfam" id="PF00668"/>
    </source>
</evidence>
<dbReference type="SUPFAM" id="SSF52777">
    <property type="entry name" value="CoA-dependent acyltransferases"/>
    <property type="match status" value="2"/>
</dbReference>
<accession>A0A7Z0WM45</accession>
<dbReference type="PANTHER" id="PTHR45398:SF1">
    <property type="entry name" value="ENZYME, PUTATIVE (JCVI)-RELATED"/>
    <property type="match status" value="1"/>
</dbReference>
<feature type="domain" description="Condensation" evidence="1">
    <location>
        <begin position="33"/>
        <end position="429"/>
    </location>
</feature>
<protein>
    <recommendedName>
        <fullName evidence="1">Condensation domain-containing protein</fullName>
    </recommendedName>
</protein>
<dbReference type="CDD" id="cd19531">
    <property type="entry name" value="LCL_NRPS-like"/>
    <property type="match status" value="1"/>
</dbReference>
<proteinExistence type="predicted"/>
<dbReference type="Gene3D" id="3.30.559.30">
    <property type="entry name" value="Nonribosomal peptide synthetase, condensation domain"/>
    <property type="match status" value="1"/>
</dbReference>
<dbReference type="Pfam" id="PF00668">
    <property type="entry name" value="Condensation"/>
    <property type="match status" value="1"/>
</dbReference>
<dbReference type="InterPro" id="IPR023213">
    <property type="entry name" value="CAT-like_dom_sf"/>
</dbReference>
<reference evidence="2 3" key="1">
    <citation type="submission" date="2016-12" db="EMBL/GenBank/DDBJ databases">
        <title>The draft genome sequence of Actinophytocola xinjiangensis.</title>
        <authorList>
            <person name="Wang W."/>
            <person name="Yuan L."/>
        </authorList>
    </citation>
    <scope>NUCLEOTIDE SEQUENCE [LARGE SCALE GENOMIC DNA]</scope>
    <source>
        <strain evidence="2 3">CGMCC 4.4663</strain>
    </source>
</reference>
<dbReference type="GO" id="GO:0003824">
    <property type="term" value="F:catalytic activity"/>
    <property type="evidence" value="ECO:0007669"/>
    <property type="project" value="InterPro"/>
</dbReference>
<name>A0A7Z0WM45_9PSEU</name>
<dbReference type="InterPro" id="IPR001242">
    <property type="entry name" value="Condensation_dom"/>
</dbReference>
<dbReference type="EMBL" id="MSIF01000008">
    <property type="protein sequence ID" value="OLF09828.1"/>
    <property type="molecule type" value="Genomic_DNA"/>
</dbReference>
<dbReference type="FunFam" id="3.30.559.10:FF:000012">
    <property type="entry name" value="Non-ribosomal peptide synthetase"/>
    <property type="match status" value="1"/>
</dbReference>
<dbReference type="GO" id="GO:0008610">
    <property type="term" value="P:lipid biosynthetic process"/>
    <property type="evidence" value="ECO:0007669"/>
    <property type="project" value="UniProtKB-ARBA"/>
</dbReference>
<dbReference type="PANTHER" id="PTHR45398">
    <property type="match status" value="1"/>
</dbReference>
<dbReference type="AlphaFoldDB" id="A0A7Z0WM45"/>
<evidence type="ECO:0000313" key="3">
    <source>
        <dbReference type="Proteomes" id="UP000185696"/>
    </source>
</evidence>
<evidence type="ECO:0000313" key="2">
    <source>
        <dbReference type="EMBL" id="OLF09828.1"/>
    </source>
</evidence>
<dbReference type="Proteomes" id="UP000185696">
    <property type="component" value="Unassembled WGS sequence"/>
</dbReference>